<evidence type="ECO:0000313" key="2">
    <source>
        <dbReference type="EMBL" id="SYX09090.1"/>
    </source>
</evidence>
<name>A0A3B0PPV2_9CHLA</name>
<evidence type="ECO:0000313" key="3">
    <source>
        <dbReference type="Proteomes" id="UP000258476"/>
    </source>
</evidence>
<evidence type="ECO:0000256" key="1">
    <source>
        <dbReference type="SAM" id="Phobius"/>
    </source>
</evidence>
<keyword evidence="1" id="KW-0812">Transmembrane</keyword>
<reference evidence="3" key="1">
    <citation type="submission" date="2017-11" db="EMBL/GenBank/DDBJ databases">
        <authorList>
            <person name="Seth-Smith MB H."/>
        </authorList>
    </citation>
    <scope>NUCLEOTIDE SEQUENCE [LARGE SCALE GENOMIC DNA]</scope>
</reference>
<accession>A0A3B0PPV2</accession>
<sequence length="144" mass="15860">MSTNIERTVNLVQMSHQQIRTRYDDLTLEMNKVRVVPTYRMIIEIATAILGVACFAVAVALATGLLVVGCSIWLVPTGFALGSALLTFAATSALLRQGELKIERSWRSHAMRWHSFASDLQRALDIAIPKRSRGSTSSESVHSC</sequence>
<dbReference type="AlphaFoldDB" id="A0A3B0PPV2"/>
<keyword evidence="1" id="KW-1133">Transmembrane helix</keyword>
<organism evidence="2 3">
    <name type="scientific">Chlamydia poikilotherma</name>
    <dbReference type="NCBI Taxonomy" id="1967783"/>
    <lineage>
        <taxon>Bacteria</taxon>
        <taxon>Pseudomonadati</taxon>
        <taxon>Chlamydiota</taxon>
        <taxon>Chlamydiia</taxon>
        <taxon>Chlamydiales</taxon>
        <taxon>Chlamydiaceae</taxon>
        <taxon>Chlamydia/Chlamydophila group</taxon>
        <taxon>Chlamydia</taxon>
    </lineage>
</organism>
<dbReference type="Proteomes" id="UP000258476">
    <property type="component" value="Chromosome"/>
</dbReference>
<keyword evidence="3" id="KW-1185">Reference proteome</keyword>
<keyword evidence="1" id="KW-0472">Membrane</keyword>
<protein>
    <submittedName>
        <fullName evidence="2">Uncharacterized protein</fullName>
    </submittedName>
</protein>
<dbReference type="EMBL" id="LS992154">
    <property type="protein sequence ID" value="SYX09090.1"/>
    <property type="molecule type" value="Genomic_DNA"/>
</dbReference>
<feature type="transmembrane region" description="Helical" evidence="1">
    <location>
        <begin position="42"/>
        <end position="67"/>
    </location>
</feature>
<dbReference type="RefSeq" id="WP_174222211.1">
    <property type="nucleotide sequence ID" value="NZ_LS992154.1"/>
</dbReference>
<proteinExistence type="predicted"/>
<dbReference type="KEGG" id="chla:C834K_0640"/>
<gene>
    <name evidence="2" type="ORF">C834K_0640</name>
</gene>
<feature type="transmembrane region" description="Helical" evidence="1">
    <location>
        <begin position="73"/>
        <end position="95"/>
    </location>
</feature>